<dbReference type="RefSeq" id="WP_100590897.1">
    <property type="nucleotide sequence ID" value="NZ_CP015578.1"/>
</dbReference>
<evidence type="ECO:0000256" key="1">
    <source>
        <dbReference type="ARBA" id="ARBA00022490"/>
    </source>
</evidence>
<dbReference type="InterPro" id="IPR036847">
    <property type="entry name" value="RimP_C_sf"/>
</dbReference>
<dbReference type="EMBL" id="CP015578">
    <property type="protein sequence ID" value="ARQ98070.1"/>
    <property type="molecule type" value="Genomic_DNA"/>
</dbReference>
<comment type="function">
    <text evidence="3">Required for maturation of 30S ribosomal subunits.</text>
</comment>
<proteinExistence type="inferred from homology"/>
<organism evidence="6 7">
    <name type="scientific">Campylobacter lanienae NCTC 13004</name>
    <dbReference type="NCBI Taxonomy" id="1031753"/>
    <lineage>
        <taxon>Bacteria</taxon>
        <taxon>Pseudomonadati</taxon>
        <taxon>Campylobacterota</taxon>
        <taxon>Epsilonproteobacteria</taxon>
        <taxon>Campylobacterales</taxon>
        <taxon>Campylobacteraceae</taxon>
        <taxon>Campylobacter</taxon>
    </lineage>
</organism>
<dbReference type="InterPro" id="IPR028989">
    <property type="entry name" value="RimP_N"/>
</dbReference>
<feature type="domain" description="Ribosome maturation factor RimP C-terminal" evidence="5">
    <location>
        <begin position="80"/>
        <end position="141"/>
    </location>
</feature>
<evidence type="ECO:0000256" key="2">
    <source>
        <dbReference type="ARBA" id="ARBA00022517"/>
    </source>
</evidence>
<dbReference type="GO" id="GO:0000028">
    <property type="term" value="P:ribosomal small subunit assembly"/>
    <property type="evidence" value="ECO:0007669"/>
    <property type="project" value="TreeGrafter"/>
</dbReference>
<dbReference type="PANTHER" id="PTHR33867:SF1">
    <property type="entry name" value="RIBOSOME MATURATION FACTOR RIMP"/>
    <property type="match status" value="1"/>
</dbReference>
<reference evidence="7" key="1">
    <citation type="journal article" date="2017" name="Genome Biol. Evol.">
        <title>Comparative Genomic Analysis Identifies a Campylobacter Clade Deficient in Selenium Metabolism.</title>
        <authorList>
            <person name="Miller W.G."/>
            <person name="Yee E."/>
            <person name="Lopes B.S."/>
            <person name="Chapman M.H."/>
            <person name="Huynh S."/>
            <person name="Bono J.L."/>
            <person name="Parker C.T."/>
            <person name="Strachan N.J.C."/>
            <person name="Forbes K.J."/>
        </authorList>
    </citation>
    <scope>NUCLEOTIDE SEQUENCE [LARGE SCALE GENOMIC DNA]</scope>
    <source>
        <strain evidence="7">NCTC 13004</strain>
    </source>
</reference>
<dbReference type="CDD" id="cd01734">
    <property type="entry name" value="YlxS_C"/>
    <property type="match status" value="1"/>
</dbReference>
<dbReference type="GO" id="GO:0005829">
    <property type="term" value="C:cytosol"/>
    <property type="evidence" value="ECO:0007669"/>
    <property type="project" value="TreeGrafter"/>
</dbReference>
<comment type="similarity">
    <text evidence="3">Belongs to the RimP family.</text>
</comment>
<dbReference type="InterPro" id="IPR003728">
    <property type="entry name" value="Ribosome_maturation_RimP"/>
</dbReference>
<keyword evidence="2 3" id="KW-0690">Ribosome biogenesis</keyword>
<evidence type="ECO:0000256" key="3">
    <source>
        <dbReference type="HAMAP-Rule" id="MF_01077"/>
    </source>
</evidence>
<dbReference type="Proteomes" id="UP000202031">
    <property type="component" value="Chromosome"/>
</dbReference>
<evidence type="ECO:0000313" key="7">
    <source>
        <dbReference type="Proteomes" id="UP000202031"/>
    </source>
</evidence>
<evidence type="ECO:0000259" key="4">
    <source>
        <dbReference type="Pfam" id="PF02576"/>
    </source>
</evidence>
<dbReference type="AlphaFoldDB" id="A0A1X9SPF9"/>
<gene>
    <name evidence="3" type="primary">rimP</name>
    <name evidence="6" type="ORF">CLAN_1347</name>
</gene>
<dbReference type="PANTHER" id="PTHR33867">
    <property type="entry name" value="RIBOSOME MATURATION FACTOR RIMP"/>
    <property type="match status" value="1"/>
</dbReference>
<dbReference type="Pfam" id="PF17384">
    <property type="entry name" value="DUF150_C"/>
    <property type="match status" value="1"/>
</dbReference>
<dbReference type="SUPFAM" id="SSF74942">
    <property type="entry name" value="YhbC-like, C-terminal domain"/>
    <property type="match status" value="1"/>
</dbReference>
<protein>
    <recommendedName>
        <fullName evidence="3">Ribosome maturation factor RimP</fullName>
    </recommendedName>
</protein>
<evidence type="ECO:0000313" key="6">
    <source>
        <dbReference type="EMBL" id="ARQ98070.1"/>
    </source>
</evidence>
<dbReference type="GO" id="GO:0006412">
    <property type="term" value="P:translation"/>
    <property type="evidence" value="ECO:0007669"/>
    <property type="project" value="TreeGrafter"/>
</dbReference>
<keyword evidence="1 3" id="KW-0963">Cytoplasm</keyword>
<dbReference type="Gene3D" id="3.30.300.70">
    <property type="entry name" value="RimP-like superfamily, N-terminal"/>
    <property type="match status" value="1"/>
</dbReference>
<evidence type="ECO:0000259" key="5">
    <source>
        <dbReference type="Pfam" id="PF17384"/>
    </source>
</evidence>
<dbReference type="Pfam" id="PF02576">
    <property type="entry name" value="RimP_N"/>
    <property type="match status" value="1"/>
</dbReference>
<sequence length="141" mass="15606">MNLEELEKLLNDCGVALYDTEIANENGRQIYRVYITKSGGVSLDDCEVVSKLLSPIYDVMPPVSGDWVLEVSSPGLERKLSKIDHFAKSIGEMAKVTLNDKSQIVGKIISVNGNDILINSDEGNVSVNFNDIKKAKTFIQW</sequence>
<dbReference type="InterPro" id="IPR035956">
    <property type="entry name" value="RimP_N_sf"/>
</dbReference>
<comment type="subcellular location">
    <subcellularLocation>
        <location evidence="3">Cytoplasm</location>
    </subcellularLocation>
</comment>
<dbReference type="GeneID" id="46921815"/>
<dbReference type="KEGG" id="clx:CLAN_1347"/>
<dbReference type="SUPFAM" id="SSF75420">
    <property type="entry name" value="YhbC-like, N-terminal domain"/>
    <property type="match status" value="1"/>
</dbReference>
<feature type="domain" description="Ribosome maturation factor RimP N-terminal" evidence="4">
    <location>
        <begin position="6"/>
        <end position="77"/>
    </location>
</feature>
<accession>A0A1X9SPF9</accession>
<dbReference type="NCBIfam" id="NF011232">
    <property type="entry name" value="PRK14639.1"/>
    <property type="match status" value="1"/>
</dbReference>
<dbReference type="InterPro" id="IPR028998">
    <property type="entry name" value="RimP_C"/>
</dbReference>
<name>A0A1X9SPF9_9BACT</name>
<dbReference type="HAMAP" id="MF_01077">
    <property type="entry name" value="RimP"/>
    <property type="match status" value="1"/>
</dbReference>